<dbReference type="KEGG" id="nhu:H0264_11875"/>
<sequence length="422" mass="45302">MAKILVFTSPAKGHLYPVVPVLAELVTRGHDITVVTLPDSRKVLEPLGISVRALPPVLADDTLHDWDASSRIGALRAVLHSLAQRIPHEMEAMRRITAQEQPDVLLVDITTPGAQTFAASSGLLWASWAPMLLPIPSRDVPPFGLGLRPLRGPLGRLRNALVQWGLNLVWDQLLPDLNAARQAEGLPELRHAVDYLAQPPLILNFTARPFDDVRSDWPTDVQQIGPGLWAPAAEIPQWLTEIDRPLAVVTCSTEFQDDGVLAQTAMDALADSDLYTVVTAGALDPASFRVPANARVVQFIPHHLLLDRAAVVVSHGGMGITQKALDAGVPVCVVPFGRDQAEVARRVVSNGAGTSVSSRRLAADRLRKAILRARDCRAGAQRVGAGFAAAGGPQRGADLLETHFRIAGRDRIAAMSGAPVGR</sequence>
<dbReference type="PANTHER" id="PTHR48050:SF13">
    <property type="entry name" value="STEROL 3-BETA-GLUCOSYLTRANSFERASE UGT80A2"/>
    <property type="match status" value="1"/>
</dbReference>
<keyword evidence="2" id="KW-0808">Transferase</keyword>
<dbReference type="CDD" id="cd03784">
    <property type="entry name" value="GT1_Gtf-like"/>
    <property type="match status" value="1"/>
</dbReference>
<evidence type="ECO:0000313" key="2">
    <source>
        <dbReference type="EMBL" id="QLY32844.1"/>
    </source>
</evidence>
<dbReference type="SUPFAM" id="SSF53756">
    <property type="entry name" value="UDP-Glycosyltransferase/glycogen phosphorylase"/>
    <property type="match status" value="1"/>
</dbReference>
<dbReference type="GO" id="GO:0017000">
    <property type="term" value="P:antibiotic biosynthetic process"/>
    <property type="evidence" value="ECO:0007669"/>
    <property type="project" value="UniProtKB-ARBA"/>
</dbReference>
<evidence type="ECO:0000259" key="1">
    <source>
        <dbReference type="Pfam" id="PF06722"/>
    </source>
</evidence>
<dbReference type="GO" id="GO:0008194">
    <property type="term" value="F:UDP-glycosyltransferase activity"/>
    <property type="evidence" value="ECO:0007669"/>
    <property type="project" value="InterPro"/>
</dbReference>
<dbReference type="AlphaFoldDB" id="A0A7D6Z6I8"/>
<dbReference type="GO" id="GO:0016758">
    <property type="term" value="F:hexosyltransferase activity"/>
    <property type="evidence" value="ECO:0007669"/>
    <property type="project" value="UniProtKB-ARBA"/>
</dbReference>
<dbReference type="Proteomes" id="UP000515512">
    <property type="component" value="Chromosome"/>
</dbReference>
<feature type="domain" description="Erythromycin biosynthesis protein CIII-like C-terminal" evidence="1">
    <location>
        <begin position="265"/>
        <end position="395"/>
    </location>
</feature>
<evidence type="ECO:0000313" key="3">
    <source>
        <dbReference type="Proteomes" id="UP000515512"/>
    </source>
</evidence>
<gene>
    <name evidence="2" type="ORF">H0264_11875</name>
</gene>
<dbReference type="InterPro" id="IPR002213">
    <property type="entry name" value="UDP_glucos_trans"/>
</dbReference>
<dbReference type="InterPro" id="IPR050426">
    <property type="entry name" value="Glycosyltransferase_28"/>
</dbReference>
<accession>A0A7D6Z6I8</accession>
<dbReference type="Gene3D" id="3.40.50.2000">
    <property type="entry name" value="Glycogen Phosphorylase B"/>
    <property type="match status" value="2"/>
</dbReference>
<dbReference type="RefSeq" id="WP_181584008.1">
    <property type="nucleotide sequence ID" value="NZ_CP059399.1"/>
</dbReference>
<dbReference type="InterPro" id="IPR010610">
    <property type="entry name" value="EryCIII-like_C"/>
</dbReference>
<name>A0A7D6Z6I8_9NOCA</name>
<proteinExistence type="predicted"/>
<protein>
    <submittedName>
        <fullName evidence="2">Glycosyltransferase</fullName>
    </submittedName>
</protein>
<organism evidence="2 3">
    <name type="scientific">Nocardia huaxiensis</name>
    <dbReference type="NCBI Taxonomy" id="2755382"/>
    <lineage>
        <taxon>Bacteria</taxon>
        <taxon>Bacillati</taxon>
        <taxon>Actinomycetota</taxon>
        <taxon>Actinomycetes</taxon>
        <taxon>Mycobacteriales</taxon>
        <taxon>Nocardiaceae</taxon>
        <taxon>Nocardia</taxon>
    </lineage>
</organism>
<keyword evidence="3" id="KW-1185">Reference proteome</keyword>
<dbReference type="PANTHER" id="PTHR48050">
    <property type="entry name" value="STEROL 3-BETA-GLUCOSYLTRANSFERASE"/>
    <property type="match status" value="1"/>
</dbReference>
<dbReference type="Pfam" id="PF06722">
    <property type="entry name" value="EryCIII-like_C"/>
    <property type="match status" value="1"/>
</dbReference>
<dbReference type="EMBL" id="CP059399">
    <property type="protein sequence ID" value="QLY32844.1"/>
    <property type="molecule type" value="Genomic_DNA"/>
</dbReference>
<reference evidence="2 3" key="1">
    <citation type="submission" date="2020-07" db="EMBL/GenBank/DDBJ databases">
        <authorList>
            <person name="Zhuang K."/>
            <person name="Ran Y."/>
        </authorList>
    </citation>
    <scope>NUCLEOTIDE SEQUENCE [LARGE SCALE GENOMIC DNA]</scope>
    <source>
        <strain evidence="2 3">WCH-YHL-001</strain>
    </source>
</reference>